<accession>A0A835DZH8</accession>
<dbReference type="AlphaFoldDB" id="A0A835DZH8"/>
<reference evidence="1" key="1">
    <citation type="submission" date="2020-07" db="EMBL/GenBank/DDBJ databases">
        <title>Genome sequence and genetic diversity analysis of an under-domesticated orphan crop, white fonio (Digitaria exilis).</title>
        <authorList>
            <person name="Bennetzen J.L."/>
            <person name="Chen S."/>
            <person name="Ma X."/>
            <person name="Wang X."/>
            <person name="Yssel A.E.J."/>
            <person name="Chaluvadi S.R."/>
            <person name="Johnson M."/>
            <person name="Gangashetty P."/>
            <person name="Hamidou F."/>
            <person name="Sanogo M.D."/>
            <person name="Zwaenepoel A."/>
            <person name="Wallace J."/>
            <person name="Van De Peer Y."/>
            <person name="Van Deynze A."/>
        </authorList>
    </citation>
    <scope>NUCLEOTIDE SEQUENCE</scope>
    <source>
        <tissue evidence="1">Leaves</tissue>
    </source>
</reference>
<organism evidence="1 2">
    <name type="scientific">Digitaria exilis</name>
    <dbReference type="NCBI Taxonomy" id="1010633"/>
    <lineage>
        <taxon>Eukaryota</taxon>
        <taxon>Viridiplantae</taxon>
        <taxon>Streptophyta</taxon>
        <taxon>Embryophyta</taxon>
        <taxon>Tracheophyta</taxon>
        <taxon>Spermatophyta</taxon>
        <taxon>Magnoliopsida</taxon>
        <taxon>Liliopsida</taxon>
        <taxon>Poales</taxon>
        <taxon>Poaceae</taxon>
        <taxon>PACMAD clade</taxon>
        <taxon>Panicoideae</taxon>
        <taxon>Panicodae</taxon>
        <taxon>Paniceae</taxon>
        <taxon>Anthephorinae</taxon>
        <taxon>Digitaria</taxon>
    </lineage>
</organism>
<gene>
    <name evidence="1" type="ORF">HU200_059943</name>
</gene>
<dbReference type="OrthoDB" id="593392at2759"/>
<dbReference type="EMBL" id="JACEFO010002487">
    <property type="protein sequence ID" value="KAF8657783.1"/>
    <property type="molecule type" value="Genomic_DNA"/>
</dbReference>
<protein>
    <submittedName>
        <fullName evidence="1">Uncharacterized protein</fullName>
    </submittedName>
</protein>
<proteinExistence type="predicted"/>
<comment type="caution">
    <text evidence="1">The sequence shown here is derived from an EMBL/GenBank/DDBJ whole genome shotgun (WGS) entry which is preliminary data.</text>
</comment>
<evidence type="ECO:0000313" key="1">
    <source>
        <dbReference type="EMBL" id="KAF8657783.1"/>
    </source>
</evidence>
<evidence type="ECO:0000313" key="2">
    <source>
        <dbReference type="Proteomes" id="UP000636709"/>
    </source>
</evidence>
<keyword evidence="2" id="KW-1185">Reference proteome</keyword>
<dbReference type="Proteomes" id="UP000636709">
    <property type="component" value="Unassembled WGS sequence"/>
</dbReference>
<name>A0A835DZH8_9POAL</name>
<sequence>MPHYLPDENSKVTKEDCLPMCKGLRFLLNSYGFYVKPEMVNDCWLPYGHQLKLITALMIVGYPNVEQIVFGDDYSTLVKDAPKYKDKLYEVACFRVYKEMLWARRLRYRAVGCLNSLSERPAKTMRLNKR</sequence>